<dbReference type="GO" id="GO:0016020">
    <property type="term" value="C:membrane"/>
    <property type="evidence" value="ECO:0007669"/>
    <property type="project" value="UniProtKB-UniRule"/>
</dbReference>
<keyword evidence="6" id="KW-1185">Reference proteome</keyword>
<dbReference type="AlphaFoldDB" id="A0A2T5ATV0"/>
<reference evidence="5 6" key="1">
    <citation type="submission" date="2018-04" db="EMBL/GenBank/DDBJ databases">
        <title>Genomic Encyclopedia of Type Strains, Phase IV (KMG-IV): sequencing the most valuable type-strain genomes for metagenomic binning, comparative biology and taxonomic classification.</title>
        <authorList>
            <person name="Goeker M."/>
        </authorList>
    </citation>
    <scope>NUCLEOTIDE SEQUENCE [LARGE SCALE GENOMIC DNA]</scope>
    <source>
        <strain evidence="5 6">DSM 7138</strain>
    </source>
</reference>
<dbReference type="InterPro" id="IPR006665">
    <property type="entry name" value="OmpA-like"/>
</dbReference>
<gene>
    <name evidence="5" type="ORF">C7449_11020</name>
</gene>
<name>A0A2T5ATV0_MYCDI</name>
<feature type="coiled-coil region" evidence="2">
    <location>
        <begin position="151"/>
        <end position="195"/>
    </location>
</feature>
<organism evidence="5 6">
    <name type="scientific">Mycoplana dimorpha</name>
    <dbReference type="NCBI Taxonomy" id="28320"/>
    <lineage>
        <taxon>Bacteria</taxon>
        <taxon>Pseudomonadati</taxon>
        <taxon>Pseudomonadota</taxon>
        <taxon>Alphaproteobacteria</taxon>
        <taxon>Hyphomicrobiales</taxon>
        <taxon>Rhizobiaceae</taxon>
        <taxon>Mycoplana</taxon>
    </lineage>
</organism>
<evidence type="ECO:0000313" key="5">
    <source>
        <dbReference type="EMBL" id="PTM90140.1"/>
    </source>
</evidence>
<dbReference type="Gene3D" id="3.30.1330.60">
    <property type="entry name" value="OmpA-like domain"/>
    <property type="match status" value="1"/>
</dbReference>
<proteinExistence type="predicted"/>
<evidence type="ECO:0000256" key="2">
    <source>
        <dbReference type="SAM" id="Coils"/>
    </source>
</evidence>
<dbReference type="EMBL" id="PZZZ01000010">
    <property type="protein sequence ID" value="PTM90140.1"/>
    <property type="molecule type" value="Genomic_DNA"/>
</dbReference>
<dbReference type="InterPro" id="IPR036737">
    <property type="entry name" value="OmpA-like_sf"/>
</dbReference>
<dbReference type="RefSeq" id="WP_108004629.1">
    <property type="nucleotide sequence ID" value="NZ_JBHEEX010000016.1"/>
</dbReference>
<dbReference type="OrthoDB" id="559153at2"/>
<evidence type="ECO:0000259" key="4">
    <source>
        <dbReference type="PROSITE" id="PS51123"/>
    </source>
</evidence>
<sequence length="360" mass="39447">MSTAETATKVETKGYNRGLILGFTMAESMLLLVFCLLLMTGAIIANERLKANNAVKEVARLEDTLKKKEKDLKVLETKLTALSGQISLVDKRKLEEDWRELVEAREAVKALKEQGVERDKIDELAKGVAVLMQKSIDVSDPERLKERIDALLAAENALNDQRRLEEELKAALARGKDLEVLLANAESELEKTQQTSKPHEWPPIISLSEASGYFFRSGSAELTEKFTSDLNGSISAQIADNLKRYGVDIVEVIGHTDEQPLSRLNSNMDKLAIEVLALKKPVTAMGPADNAGLGLARAISVANVLRGNGALEGVTILPLSAAQLVMPGDKLTTGQAGNVETRRRIEIRIRRRDNSVLASE</sequence>
<dbReference type="Proteomes" id="UP000241247">
    <property type="component" value="Unassembled WGS sequence"/>
</dbReference>
<evidence type="ECO:0000256" key="3">
    <source>
        <dbReference type="SAM" id="Phobius"/>
    </source>
</evidence>
<protein>
    <submittedName>
        <fullName evidence="5">Outer membrane protein OmpA-like peptidoglycan-associated protein</fullName>
    </submittedName>
</protein>
<keyword evidence="3" id="KW-0812">Transmembrane</keyword>
<keyword evidence="3" id="KW-1133">Transmembrane helix</keyword>
<evidence type="ECO:0000313" key="6">
    <source>
        <dbReference type="Proteomes" id="UP000241247"/>
    </source>
</evidence>
<evidence type="ECO:0000256" key="1">
    <source>
        <dbReference type="PROSITE-ProRule" id="PRU00473"/>
    </source>
</evidence>
<feature type="domain" description="OmpA-like" evidence="4">
    <location>
        <begin position="202"/>
        <end position="353"/>
    </location>
</feature>
<comment type="caution">
    <text evidence="5">The sequence shown here is derived from an EMBL/GenBank/DDBJ whole genome shotgun (WGS) entry which is preliminary data.</text>
</comment>
<keyword evidence="2" id="KW-0175">Coiled coil</keyword>
<keyword evidence="1 3" id="KW-0472">Membrane</keyword>
<dbReference type="SUPFAM" id="SSF103088">
    <property type="entry name" value="OmpA-like"/>
    <property type="match status" value="1"/>
</dbReference>
<dbReference type="PROSITE" id="PS51123">
    <property type="entry name" value="OMPA_2"/>
    <property type="match status" value="1"/>
</dbReference>
<accession>A0A2T5ATV0</accession>
<feature type="transmembrane region" description="Helical" evidence="3">
    <location>
        <begin position="20"/>
        <end position="44"/>
    </location>
</feature>
<feature type="coiled-coil region" evidence="2">
    <location>
        <begin position="44"/>
        <end position="85"/>
    </location>
</feature>